<feature type="region of interest" description="Disordered" evidence="1">
    <location>
        <begin position="223"/>
        <end position="256"/>
    </location>
</feature>
<dbReference type="AlphaFoldDB" id="A0A6C0F9Q5"/>
<reference evidence="2" key="1">
    <citation type="journal article" date="2020" name="Nature">
        <title>Giant virus diversity and host interactions through global metagenomics.</title>
        <authorList>
            <person name="Schulz F."/>
            <person name="Roux S."/>
            <person name="Paez-Espino D."/>
            <person name="Jungbluth S."/>
            <person name="Walsh D.A."/>
            <person name="Denef V.J."/>
            <person name="McMahon K.D."/>
            <person name="Konstantinidis K.T."/>
            <person name="Eloe-Fadrosh E.A."/>
            <person name="Kyrpides N.C."/>
            <person name="Woyke T."/>
        </authorList>
    </citation>
    <scope>NUCLEOTIDE SEQUENCE</scope>
    <source>
        <strain evidence="2">GVMAG-S-ERX556106-38</strain>
    </source>
</reference>
<feature type="compositionally biased region" description="Low complexity" evidence="1">
    <location>
        <begin position="26"/>
        <end position="38"/>
    </location>
</feature>
<dbReference type="EMBL" id="MN738832">
    <property type="protein sequence ID" value="QHT38586.1"/>
    <property type="molecule type" value="Genomic_DNA"/>
</dbReference>
<evidence type="ECO:0000256" key="1">
    <source>
        <dbReference type="SAM" id="MobiDB-lite"/>
    </source>
</evidence>
<protein>
    <submittedName>
        <fullName evidence="2">Uncharacterized protein</fullName>
    </submittedName>
</protein>
<proteinExistence type="predicted"/>
<accession>A0A6C0F9Q5</accession>
<name>A0A6C0F9Q5_9ZZZZ</name>
<feature type="region of interest" description="Disordered" evidence="1">
    <location>
        <begin position="1"/>
        <end position="45"/>
    </location>
</feature>
<sequence length="284" mass="31142">MSASRAIASAKNRKAGGNNPNPAIPQPTSQVPSSTPVPGRVPESPVSKISIPQAIQLLGNRINNLEDFMGNTSMVIQDIQSFNTDTKDKYIVDAEVFTSLVNRIEAIESYQKNTETDDNDLSRPVLKRQTNQLGSEHFIEKALTEIDTLKTNFIKLQSYVMQTNAKLSDIVFSNPGESVLEFKELFNKNNDTETDVSKNLLFNQVETSGSSLSEIPILTPPTLQRQDTSEKPVESSIPIDRISEPSSDLGISSIPANLEGNTNEIKSMLKDVDAGFPNESIEEG</sequence>
<organism evidence="2">
    <name type="scientific">viral metagenome</name>
    <dbReference type="NCBI Taxonomy" id="1070528"/>
    <lineage>
        <taxon>unclassified sequences</taxon>
        <taxon>metagenomes</taxon>
        <taxon>organismal metagenomes</taxon>
    </lineage>
</organism>
<evidence type="ECO:0000313" key="2">
    <source>
        <dbReference type="EMBL" id="QHT38586.1"/>
    </source>
</evidence>